<keyword evidence="5" id="KW-1185">Reference proteome</keyword>
<feature type="chain" id="PRO_5040502943" evidence="3">
    <location>
        <begin position="18"/>
        <end position="623"/>
    </location>
</feature>
<comment type="caution">
    <text evidence="4">The sequence shown here is derived from an EMBL/GenBank/DDBJ whole genome shotgun (WGS) entry which is preliminary data.</text>
</comment>
<evidence type="ECO:0000313" key="4">
    <source>
        <dbReference type="EMBL" id="CAH4036947.1"/>
    </source>
</evidence>
<accession>A0A9P0TSD5</accession>
<evidence type="ECO:0000256" key="1">
    <source>
        <dbReference type="SAM" id="MobiDB-lite"/>
    </source>
</evidence>
<feature type="compositionally biased region" description="Polar residues" evidence="1">
    <location>
        <begin position="244"/>
        <end position="262"/>
    </location>
</feature>
<evidence type="ECO:0000256" key="2">
    <source>
        <dbReference type="SAM" id="Phobius"/>
    </source>
</evidence>
<proteinExistence type="predicted"/>
<feature type="compositionally biased region" description="Basic and acidic residues" evidence="1">
    <location>
        <begin position="598"/>
        <end position="610"/>
    </location>
</feature>
<protein>
    <submittedName>
        <fullName evidence="4">Uncharacterized protein</fullName>
    </submittedName>
</protein>
<feature type="compositionally biased region" description="Low complexity" evidence="1">
    <location>
        <begin position="263"/>
        <end position="273"/>
    </location>
</feature>
<dbReference type="EMBL" id="CALOZG010000085">
    <property type="protein sequence ID" value="CAH4036947.1"/>
    <property type="molecule type" value="Genomic_DNA"/>
</dbReference>
<dbReference type="GO" id="GO:0016020">
    <property type="term" value="C:membrane"/>
    <property type="evidence" value="ECO:0007669"/>
    <property type="project" value="TreeGrafter"/>
</dbReference>
<dbReference type="InterPro" id="IPR012464">
    <property type="entry name" value="DUF1676"/>
</dbReference>
<feature type="signal peptide" evidence="3">
    <location>
        <begin position="1"/>
        <end position="17"/>
    </location>
</feature>
<dbReference type="Pfam" id="PF07898">
    <property type="entry name" value="DUF1676"/>
    <property type="match status" value="1"/>
</dbReference>
<feature type="region of interest" description="Disordered" evidence="1">
    <location>
        <begin position="586"/>
        <end position="610"/>
    </location>
</feature>
<evidence type="ECO:0000256" key="3">
    <source>
        <dbReference type="SAM" id="SignalP"/>
    </source>
</evidence>
<evidence type="ECO:0000313" key="5">
    <source>
        <dbReference type="Proteomes" id="UP001152562"/>
    </source>
</evidence>
<feature type="compositionally biased region" description="Basic and acidic residues" evidence="1">
    <location>
        <begin position="111"/>
        <end position="135"/>
    </location>
</feature>
<feature type="transmembrane region" description="Helical" evidence="2">
    <location>
        <begin position="149"/>
        <end position="175"/>
    </location>
</feature>
<feature type="region of interest" description="Disordered" evidence="1">
    <location>
        <begin position="111"/>
        <end position="141"/>
    </location>
</feature>
<dbReference type="PANTHER" id="PTHR21879">
    <property type="entry name" value="FI03362P-RELATED-RELATED"/>
    <property type="match status" value="1"/>
</dbReference>
<organism evidence="4 5">
    <name type="scientific">Pieris brassicae</name>
    <name type="common">White butterfly</name>
    <name type="synonym">Large white butterfly</name>
    <dbReference type="NCBI Taxonomy" id="7116"/>
    <lineage>
        <taxon>Eukaryota</taxon>
        <taxon>Metazoa</taxon>
        <taxon>Ecdysozoa</taxon>
        <taxon>Arthropoda</taxon>
        <taxon>Hexapoda</taxon>
        <taxon>Insecta</taxon>
        <taxon>Pterygota</taxon>
        <taxon>Neoptera</taxon>
        <taxon>Endopterygota</taxon>
        <taxon>Lepidoptera</taxon>
        <taxon>Glossata</taxon>
        <taxon>Ditrysia</taxon>
        <taxon>Papilionoidea</taxon>
        <taxon>Pieridae</taxon>
        <taxon>Pierinae</taxon>
        <taxon>Pieris</taxon>
    </lineage>
</organism>
<dbReference type="AlphaFoldDB" id="A0A9P0TSD5"/>
<feature type="region of interest" description="Disordered" evidence="1">
    <location>
        <begin position="244"/>
        <end position="279"/>
    </location>
</feature>
<feature type="compositionally biased region" description="Basic residues" evidence="1">
    <location>
        <begin position="586"/>
        <end position="597"/>
    </location>
</feature>
<dbReference type="Proteomes" id="UP001152562">
    <property type="component" value="Unassembled WGS sequence"/>
</dbReference>
<reference evidence="4" key="1">
    <citation type="submission" date="2022-05" db="EMBL/GenBank/DDBJ databases">
        <authorList>
            <person name="Okamura Y."/>
        </authorList>
    </citation>
    <scope>NUCLEOTIDE SEQUENCE</scope>
</reference>
<keyword evidence="2" id="KW-1133">Transmembrane helix</keyword>
<keyword evidence="2" id="KW-0472">Membrane</keyword>
<name>A0A9P0TSD5_PIEBR</name>
<keyword evidence="2" id="KW-0812">Transmembrane</keyword>
<gene>
    <name evidence="4" type="ORF">PIBRA_LOCUS12687</name>
</gene>
<keyword evidence="3" id="KW-0732">Signal</keyword>
<sequence>MNLIYLFAFALVGQARALVELNCSDNATCIDFMTREFVRSIRQRKAVKLFDTFTIEPVEIARQARSKDPLTRLLTSHAISFDWNDFTFKFSNTEDKSDALDLEVYESRTAKDVSDEAPKKSNSKVEEEVPQDKTPKRIKRRHKRKVMQAVIPLLFGMKSAAIAIFSLAVVAVITIKAFLASKLALLVTVGMAAKKLYENYTGGAGLQNHPFLYSQYPIDFPSASSHAYSVSGMSQQFGSNEMYSPSGLGSQTHTHEILQSNDPSAQQSQQAPSVLANSTRAAERWDGKSSLLKFLEPVVSQIRSFVDPIASIFYGAIPANFRGLKSDVSTAKSVDDVEEKTKRQREILLPQPRHIIAQRKMSYYKKVPRQTPKKYTELKLDLNRLKYNKDFLDYVKNKKYKYNYPRTYYYPRVKYYVNPAMFIMRPNNSRLLPYRKTELKANVTIEISNVTLAPEPSEWKPIIVFKPESFKTDENNKTESKIKKVLKKKRKRPKRSIHFGEYELDKKNQLKTRSKKKESDFINNIINAKDYLDNLIKSALKPKGEPPLYYTFTYNLLMYCLDIFDDFVQVHDGIIKAFSHEFKKSKLKKKKKRRKQKPSHDFEYKETTNKTDNHNSFNHSFLI</sequence>